<feature type="domain" description="Glycoside hydrolase family 65 central catalytic" evidence="6">
    <location>
        <begin position="319"/>
        <end position="716"/>
    </location>
</feature>
<keyword evidence="10" id="KW-1185">Reference proteome</keyword>
<feature type="domain" description="Glycoside hydrolase family 65 N-terminal" evidence="8">
    <location>
        <begin position="7"/>
        <end position="263"/>
    </location>
</feature>
<evidence type="ECO:0000256" key="4">
    <source>
        <dbReference type="PIRSR" id="PIRSR036289-50"/>
    </source>
</evidence>
<evidence type="ECO:0000259" key="7">
    <source>
        <dbReference type="Pfam" id="PF03633"/>
    </source>
</evidence>
<accession>A0A0L8V9W0</accession>
<keyword evidence="3" id="KW-0808">Transferase</keyword>
<evidence type="ECO:0000256" key="2">
    <source>
        <dbReference type="ARBA" id="ARBA00022676"/>
    </source>
</evidence>
<dbReference type="PIRSF" id="PIRSF036289">
    <property type="entry name" value="Glycosyl_hydrolase_malt_phosph"/>
    <property type="match status" value="1"/>
</dbReference>
<dbReference type="SUPFAM" id="SSF74650">
    <property type="entry name" value="Galactose mutarotase-like"/>
    <property type="match status" value="1"/>
</dbReference>
<dbReference type="PANTHER" id="PTHR11051">
    <property type="entry name" value="GLYCOSYL HYDROLASE-RELATED"/>
    <property type="match status" value="1"/>
</dbReference>
<dbReference type="GO" id="GO:0030246">
    <property type="term" value="F:carbohydrate binding"/>
    <property type="evidence" value="ECO:0007669"/>
    <property type="project" value="InterPro"/>
</dbReference>
<dbReference type="Pfam" id="PF03632">
    <property type="entry name" value="Glyco_hydro_65m"/>
    <property type="match status" value="1"/>
</dbReference>
<proteinExistence type="inferred from homology"/>
<gene>
    <name evidence="9" type="ORF">NC99_19330</name>
</gene>
<dbReference type="InterPro" id="IPR012341">
    <property type="entry name" value="6hp_glycosidase-like_sf"/>
</dbReference>
<name>A0A0L8V9W0_9BACT</name>
<feature type="binding site" evidence="5">
    <location>
        <begin position="356"/>
        <end position="357"/>
    </location>
    <ligand>
        <name>substrate</name>
    </ligand>
</feature>
<dbReference type="FunFam" id="1.50.10.10:FF:000053">
    <property type="entry name" value="Putative glycosyl hydrolase"/>
    <property type="match status" value="1"/>
</dbReference>
<dbReference type="InterPro" id="IPR008928">
    <property type="entry name" value="6-hairpin_glycosidase_sf"/>
</dbReference>
<dbReference type="InterPro" id="IPR037018">
    <property type="entry name" value="GH65_N"/>
</dbReference>
<evidence type="ECO:0008006" key="11">
    <source>
        <dbReference type="Google" id="ProtNLM"/>
    </source>
</evidence>
<dbReference type="InterPro" id="IPR011013">
    <property type="entry name" value="Gal_mutarotase_sf_dom"/>
</dbReference>
<comment type="similarity">
    <text evidence="1">Belongs to the glycosyl hydrolase 65 family.</text>
</comment>
<comment type="caution">
    <text evidence="9">The sequence shown here is derived from an EMBL/GenBank/DDBJ whole genome shotgun (WGS) entry which is preliminary data.</text>
</comment>
<dbReference type="SUPFAM" id="SSF48208">
    <property type="entry name" value="Six-hairpin glycosidases"/>
    <property type="match status" value="1"/>
</dbReference>
<dbReference type="Gene3D" id="2.70.98.40">
    <property type="entry name" value="Glycoside hydrolase, family 65, N-terminal domain"/>
    <property type="match status" value="1"/>
</dbReference>
<evidence type="ECO:0000313" key="9">
    <source>
        <dbReference type="EMBL" id="KOH45241.1"/>
    </source>
</evidence>
<dbReference type="InterPro" id="IPR005194">
    <property type="entry name" value="Glyco_hydro_65_C"/>
</dbReference>
<dbReference type="OrthoDB" id="9758855at2"/>
<evidence type="ECO:0000256" key="5">
    <source>
        <dbReference type="PIRSR" id="PIRSR036289-51"/>
    </source>
</evidence>
<dbReference type="InterPro" id="IPR005196">
    <property type="entry name" value="Glyco_hydro_65_N"/>
</dbReference>
<evidence type="ECO:0000259" key="8">
    <source>
        <dbReference type="Pfam" id="PF03636"/>
    </source>
</evidence>
<dbReference type="AlphaFoldDB" id="A0A0L8V9W0"/>
<feature type="domain" description="Glycoside hydrolase family 65 C-terminal" evidence="7">
    <location>
        <begin position="726"/>
        <end position="787"/>
    </location>
</feature>
<sequence length="806" mass="93716">MDNWKITYHSYDAEEQAKREALLTLGNGYIALRGAFEETSDNATHYPGTYLAGGFNRLTTNIAGKDIENEDLVNWPNPLPLTFRINQGKPFHIDQVTIHEFQHELDLKSGLLIRKVKFSDEQGNETSLIAKRFVSMNNCHVIGISWDIVPENWSGTLHVVSALDGDIKNNNVARYSDLNNEHLNLISTNCLGEHIISLAAESNQSHIKMALAARTELFIDDKKQKPRANFKSEKGKAIHELELEVQKLQPVRIEKIMTLYTSKDVAISEPLYQAKTSIEKLPGFNRLLQKHESSWENLWNRIDTKIRLNDQSEDQTILRLHTFHILQTVSSHTVNIDIGVPSRGWHGEAYRGHIFWDEMYIMPFLILHLPHVARSLLMYRFRRLGEARQAARDEGFEGAMFPWQSGSDGREESQKIHLNPESGNWIPDNSHQQRHINHTIVYNVWHYYQATKDMEFLSYYGAELILSVALFWSSIAQFDRKKSRFVINGVMGPDEYHTKYPDSDELGLNNNAYTNFMTVWVIQRALDVLALFDGNQQKQIMQAVGLKDEHVKKWEEMTHKMYIPFHDDNIISQFEGYEKLKEFDWERYKREHGEVMRLDRILESEGDTPNRYKASKQADVLMIFFLLTSHEIKEIFGQLGYSFNIQTDIAKNIRYYQQRTSHGSTLSKVVHSWIYARLNRSNSWKNFKQALMSDFKDVQGGTTPEGIHLGAMAGTVDLIQRCYTGLQIRDDVLWLNPRLPENIENIVLSIRFRSHWFRLYINHKKVKIEFEKGWAPPVEIGIQGKTYKFEERSCKEFELDQSKKSN</sequence>
<dbReference type="Gene3D" id="2.60.420.10">
    <property type="entry name" value="Maltose phosphorylase, domain 3"/>
    <property type="match status" value="1"/>
</dbReference>
<feature type="active site" description="Proton donor" evidence="4">
    <location>
        <position position="495"/>
    </location>
</feature>
<evidence type="ECO:0000313" key="10">
    <source>
        <dbReference type="Proteomes" id="UP000036958"/>
    </source>
</evidence>
<protein>
    <recommendedName>
        <fullName evidence="11">Trehalose 6-phosphate phosphorylase</fullName>
    </recommendedName>
</protein>
<feature type="binding site" evidence="5">
    <location>
        <begin position="616"/>
        <end position="617"/>
    </location>
    <ligand>
        <name>substrate</name>
    </ligand>
</feature>
<dbReference type="InterPro" id="IPR017045">
    <property type="entry name" value="Malt_Pase/Glycosyl_Hdrlase"/>
</dbReference>
<dbReference type="Pfam" id="PF03633">
    <property type="entry name" value="Glyco_hydro_65C"/>
    <property type="match status" value="1"/>
</dbReference>
<dbReference type="GO" id="GO:0005975">
    <property type="term" value="P:carbohydrate metabolic process"/>
    <property type="evidence" value="ECO:0007669"/>
    <property type="project" value="InterPro"/>
</dbReference>
<dbReference type="InterPro" id="IPR005195">
    <property type="entry name" value="Glyco_hydro_65_M"/>
</dbReference>
<dbReference type="Proteomes" id="UP000036958">
    <property type="component" value="Unassembled WGS sequence"/>
</dbReference>
<evidence type="ECO:0000256" key="3">
    <source>
        <dbReference type="ARBA" id="ARBA00022679"/>
    </source>
</evidence>
<reference evidence="10" key="1">
    <citation type="submission" date="2015-07" db="EMBL/GenBank/DDBJ databases">
        <title>Genome sequencing of Sunxiuqinia dokdonensis strain SK.</title>
        <authorList>
            <person name="Ahn S."/>
            <person name="Kim B.-C."/>
        </authorList>
    </citation>
    <scope>NUCLEOTIDE SEQUENCE [LARGE SCALE GENOMIC DNA]</scope>
    <source>
        <strain evidence="10">SK</strain>
    </source>
</reference>
<keyword evidence="2" id="KW-0328">Glycosyltransferase</keyword>
<organism evidence="9 10">
    <name type="scientific">Sunxiuqinia dokdonensis</name>
    <dbReference type="NCBI Taxonomy" id="1409788"/>
    <lineage>
        <taxon>Bacteria</taxon>
        <taxon>Pseudomonadati</taxon>
        <taxon>Bacteroidota</taxon>
        <taxon>Bacteroidia</taxon>
        <taxon>Marinilabiliales</taxon>
        <taxon>Prolixibacteraceae</taxon>
        <taxon>Sunxiuqinia</taxon>
    </lineage>
</organism>
<dbReference type="PATRIC" id="fig|1409788.3.peg.2003"/>
<dbReference type="STRING" id="1409788.NC99_19330"/>
<dbReference type="GO" id="GO:0016757">
    <property type="term" value="F:glycosyltransferase activity"/>
    <property type="evidence" value="ECO:0007669"/>
    <property type="project" value="UniProtKB-KW"/>
</dbReference>
<dbReference type="EMBL" id="LGIA01000147">
    <property type="protein sequence ID" value="KOH45241.1"/>
    <property type="molecule type" value="Genomic_DNA"/>
</dbReference>
<dbReference type="Pfam" id="PF03636">
    <property type="entry name" value="Glyco_hydro_65N"/>
    <property type="match status" value="1"/>
</dbReference>
<dbReference type="RefSeq" id="WP_053182448.1">
    <property type="nucleotide sequence ID" value="NZ_LGIA01000147.1"/>
</dbReference>
<dbReference type="PANTHER" id="PTHR11051:SF8">
    <property type="entry name" value="PROTEIN-GLUCOSYLGALACTOSYLHYDROXYLYSINE GLUCOSIDASE"/>
    <property type="match status" value="1"/>
</dbReference>
<dbReference type="Gene3D" id="1.50.10.10">
    <property type="match status" value="1"/>
</dbReference>
<dbReference type="GO" id="GO:0004553">
    <property type="term" value="F:hydrolase activity, hydrolyzing O-glycosyl compounds"/>
    <property type="evidence" value="ECO:0007669"/>
    <property type="project" value="TreeGrafter"/>
</dbReference>
<evidence type="ECO:0000256" key="1">
    <source>
        <dbReference type="ARBA" id="ARBA00006768"/>
    </source>
</evidence>
<evidence type="ECO:0000259" key="6">
    <source>
        <dbReference type="Pfam" id="PF03632"/>
    </source>
</evidence>